<dbReference type="GO" id="GO:0004857">
    <property type="term" value="F:enzyme inhibitor activity"/>
    <property type="evidence" value="ECO:0000318"/>
    <property type="project" value="GO_Central"/>
</dbReference>
<evidence type="ECO:0000313" key="9">
    <source>
        <dbReference type="EMBL" id="ERN04893.1"/>
    </source>
</evidence>
<proteinExistence type="inferred from homology"/>
<keyword evidence="10" id="KW-1185">Reference proteome</keyword>
<dbReference type="Gramene" id="ERN04893">
    <property type="protein sequence ID" value="ERN04893"/>
    <property type="gene ID" value="AMTR_s00080p00031010"/>
</dbReference>
<organism evidence="9 10">
    <name type="scientific">Amborella trichopoda</name>
    <dbReference type="NCBI Taxonomy" id="13333"/>
    <lineage>
        <taxon>Eukaryota</taxon>
        <taxon>Viridiplantae</taxon>
        <taxon>Streptophyta</taxon>
        <taxon>Embryophyta</taxon>
        <taxon>Tracheophyta</taxon>
        <taxon>Spermatophyta</taxon>
        <taxon>Magnoliopsida</taxon>
        <taxon>Amborellales</taxon>
        <taxon>Amborellaceae</taxon>
        <taxon>Amborella</taxon>
    </lineage>
</organism>
<dbReference type="GO" id="GO:0005576">
    <property type="term" value="C:extracellular region"/>
    <property type="evidence" value="ECO:0007669"/>
    <property type="project" value="UniProtKB-SubCell"/>
</dbReference>
<dbReference type="GO" id="GO:0009827">
    <property type="term" value="P:plant-type cell wall modification"/>
    <property type="evidence" value="ECO:0000318"/>
    <property type="project" value="GO_Central"/>
</dbReference>
<name>W1PAD4_AMBTC</name>
<evidence type="ECO:0000256" key="2">
    <source>
        <dbReference type="ARBA" id="ARBA00022525"/>
    </source>
</evidence>
<evidence type="ECO:0000256" key="4">
    <source>
        <dbReference type="ARBA" id="ARBA00023157"/>
    </source>
</evidence>
<feature type="signal peptide" evidence="7">
    <location>
        <begin position="1"/>
        <end position="18"/>
    </location>
</feature>
<protein>
    <recommendedName>
        <fullName evidence="8">Pectinesterase inhibitor domain-containing protein</fullName>
    </recommendedName>
</protein>
<dbReference type="NCBIfam" id="TIGR01614">
    <property type="entry name" value="PME_inhib"/>
    <property type="match status" value="1"/>
</dbReference>
<dbReference type="Pfam" id="PF04043">
    <property type="entry name" value="PMEI"/>
    <property type="match status" value="1"/>
</dbReference>
<evidence type="ECO:0000256" key="3">
    <source>
        <dbReference type="ARBA" id="ARBA00022729"/>
    </source>
</evidence>
<keyword evidence="6" id="KW-0175">Coiled coil</keyword>
<evidence type="ECO:0000259" key="8">
    <source>
        <dbReference type="SMART" id="SM00856"/>
    </source>
</evidence>
<dbReference type="FunFam" id="1.20.140.40:FF:000006">
    <property type="entry name" value="Pectinesterase inhibitor 3"/>
    <property type="match status" value="1"/>
</dbReference>
<dbReference type="InterPro" id="IPR051955">
    <property type="entry name" value="PME_Inhibitor"/>
</dbReference>
<evidence type="ECO:0000256" key="1">
    <source>
        <dbReference type="ARBA" id="ARBA00004239"/>
    </source>
</evidence>
<keyword evidence="2" id="KW-0964">Secreted</keyword>
<gene>
    <name evidence="9" type="ORF">AMTR_s00080p00031010</name>
</gene>
<dbReference type="Proteomes" id="UP000017836">
    <property type="component" value="Unassembled WGS sequence"/>
</dbReference>
<dbReference type="OMA" id="HKLMAHA"/>
<feature type="domain" description="Pectinesterase inhibitor" evidence="8">
    <location>
        <begin position="28"/>
        <end position="191"/>
    </location>
</feature>
<dbReference type="AlphaFoldDB" id="W1PAD4"/>
<evidence type="ECO:0000256" key="5">
    <source>
        <dbReference type="ARBA" id="ARBA00038471"/>
    </source>
</evidence>
<dbReference type="GO" id="GO:0009505">
    <property type="term" value="C:plant-type cell wall"/>
    <property type="evidence" value="ECO:0000318"/>
    <property type="project" value="GO_Central"/>
</dbReference>
<feature type="coiled-coil region" evidence="6">
    <location>
        <begin position="100"/>
        <end position="127"/>
    </location>
</feature>
<evidence type="ECO:0000313" key="10">
    <source>
        <dbReference type="Proteomes" id="UP000017836"/>
    </source>
</evidence>
<feature type="chain" id="PRO_5004807869" description="Pectinesterase inhibitor domain-containing protein" evidence="7">
    <location>
        <begin position="19"/>
        <end position="199"/>
    </location>
</feature>
<dbReference type="PANTHER" id="PTHR31080">
    <property type="entry name" value="PECTINESTERASE INHIBITOR-LIKE"/>
    <property type="match status" value="1"/>
</dbReference>
<keyword evidence="4" id="KW-1015">Disulfide bond</keyword>
<dbReference type="InterPro" id="IPR035513">
    <property type="entry name" value="Invertase/methylesterase_inhib"/>
</dbReference>
<comment type="similarity">
    <text evidence="5">Belongs to the PMEI family.</text>
</comment>
<dbReference type="HOGENOM" id="CLU_033761_0_2_1"/>
<dbReference type="EMBL" id="KI394095">
    <property type="protein sequence ID" value="ERN04893.1"/>
    <property type="molecule type" value="Genomic_DNA"/>
</dbReference>
<evidence type="ECO:0000256" key="6">
    <source>
        <dbReference type="SAM" id="Coils"/>
    </source>
</evidence>
<reference evidence="10" key="1">
    <citation type="journal article" date="2013" name="Science">
        <title>The Amborella genome and the evolution of flowering plants.</title>
        <authorList>
            <consortium name="Amborella Genome Project"/>
        </authorList>
    </citation>
    <scope>NUCLEOTIDE SEQUENCE [LARGE SCALE GENOMIC DNA]</scope>
</reference>
<comment type="subcellular location">
    <subcellularLocation>
        <location evidence="1">Secreted</location>
        <location evidence="1">Extracellular space</location>
    </subcellularLocation>
</comment>
<dbReference type="eggNOG" id="ENOG502S0CF">
    <property type="taxonomic scope" value="Eukaryota"/>
</dbReference>
<keyword evidence="3 7" id="KW-0732">Signal</keyword>
<evidence type="ECO:0000256" key="7">
    <source>
        <dbReference type="SAM" id="SignalP"/>
    </source>
</evidence>
<accession>W1PAD4</accession>
<dbReference type="InterPro" id="IPR006501">
    <property type="entry name" value="Pectinesterase_inhib_dom"/>
</dbReference>
<dbReference type="SMART" id="SM00856">
    <property type="entry name" value="PMEI"/>
    <property type="match status" value="1"/>
</dbReference>
<sequence length="199" mass="21629">MSLSLSLALLSTILTCLAMVEMGLAARAYPNFIKACCASTLYPTLCFNSLSPYASTIKTSHREMAHIALLLSLDKANAMSAMISKTMVGLNKDESSRRAASAMKDCMENIEDSIDELRESLDEDEHLPVSNEGADFREKMGNIQTWVSAALTDEDTCMDGFKGVSIDGNLRDEMRRSVLAIAHLTSNALALINSLNQAP</sequence>
<dbReference type="SUPFAM" id="SSF101148">
    <property type="entry name" value="Plant invertase/pectin methylesterase inhibitor"/>
    <property type="match status" value="1"/>
</dbReference>
<dbReference type="CDD" id="cd15798">
    <property type="entry name" value="PMEI-like_3"/>
    <property type="match status" value="1"/>
</dbReference>
<dbReference type="PANTHER" id="PTHR31080:SF161">
    <property type="entry name" value="OS10G0508700 PROTEIN"/>
    <property type="match status" value="1"/>
</dbReference>
<dbReference type="Gene3D" id="1.20.140.40">
    <property type="entry name" value="Invertase/pectin methylesterase inhibitor family protein"/>
    <property type="match status" value="1"/>
</dbReference>